<feature type="transmembrane region" description="Helical" evidence="2">
    <location>
        <begin position="6"/>
        <end position="26"/>
    </location>
</feature>
<dbReference type="OrthoDB" id="7161229at2"/>
<accession>A0A1I6N252</accession>
<evidence type="ECO:0000256" key="1">
    <source>
        <dbReference type="SAM" id="MobiDB-lite"/>
    </source>
</evidence>
<protein>
    <submittedName>
        <fullName evidence="3">Cell division and transport-associated protein TolA</fullName>
    </submittedName>
</protein>
<keyword evidence="3" id="KW-0132">Cell division</keyword>
<evidence type="ECO:0000256" key="2">
    <source>
        <dbReference type="SAM" id="Phobius"/>
    </source>
</evidence>
<gene>
    <name evidence="3" type="ORF">SAMN05444714_3042</name>
</gene>
<proteinExistence type="predicted"/>
<keyword evidence="2" id="KW-0472">Membrane</keyword>
<keyword evidence="2" id="KW-1133">Transmembrane helix</keyword>
<feature type="compositionally biased region" description="Low complexity" evidence="1">
    <location>
        <begin position="186"/>
        <end position="195"/>
    </location>
</feature>
<organism evidence="3 4">
    <name type="scientific">Yoonia litorea</name>
    <dbReference type="NCBI Taxonomy" id="1123755"/>
    <lineage>
        <taxon>Bacteria</taxon>
        <taxon>Pseudomonadati</taxon>
        <taxon>Pseudomonadota</taxon>
        <taxon>Alphaproteobacteria</taxon>
        <taxon>Rhodobacterales</taxon>
        <taxon>Paracoccaceae</taxon>
        <taxon>Yoonia</taxon>
    </lineage>
</organism>
<dbReference type="AlphaFoldDB" id="A0A1I6N252"/>
<keyword evidence="3" id="KW-0131">Cell cycle</keyword>
<name>A0A1I6N252_9RHOB</name>
<dbReference type="RefSeq" id="WP_090210207.1">
    <property type="nucleotide sequence ID" value="NZ_FOZM01000003.1"/>
</dbReference>
<evidence type="ECO:0000313" key="3">
    <source>
        <dbReference type="EMBL" id="SFS21967.1"/>
    </source>
</evidence>
<dbReference type="Proteomes" id="UP000198926">
    <property type="component" value="Unassembled WGS sequence"/>
</dbReference>
<feature type="region of interest" description="Disordered" evidence="1">
    <location>
        <begin position="53"/>
        <end position="237"/>
    </location>
</feature>
<feature type="compositionally biased region" description="Pro residues" evidence="1">
    <location>
        <begin position="58"/>
        <end position="108"/>
    </location>
</feature>
<keyword evidence="4" id="KW-1185">Reference proteome</keyword>
<dbReference type="Gene3D" id="3.30.1150.10">
    <property type="match status" value="1"/>
</dbReference>
<dbReference type="STRING" id="1123755.SAMN05444714_3042"/>
<sequence>MATPGTFISTAGHIGLIGWLIVGWGMNAEPLRIETMDVSVISGEEFDQMRAARTPVPGANPPDAPVIPAINPAPPEAPAPEPPSEVAPVPEPVTPPESETPPPPPPQPVETDVADDLPATPVTPEAPPPLPDLPQSDTPTPPRAPTVASQITAPPPPDATVDDVVRDAVVPDETSSADVRADEQEATAPEETTTQIVIDDLAPSTSVRPMTRPNRPTPPRENATAVAETPDPDPAPVADDVAAALEQALETTQPSAPAVPAGPPMTGAERDSFRIAVNRCWNVDPGSVAARVTVEVGFSLERDGTVRGGDVRLLSSDGDASATQTAFEAARRAILRCQSGGYDLPAEKYDQWQDVVITFDPSGMRLR</sequence>
<reference evidence="3 4" key="1">
    <citation type="submission" date="2016-10" db="EMBL/GenBank/DDBJ databases">
        <authorList>
            <person name="de Groot N.N."/>
        </authorList>
    </citation>
    <scope>NUCLEOTIDE SEQUENCE [LARGE SCALE GENOMIC DNA]</scope>
    <source>
        <strain evidence="3 4">DSM 29433</strain>
    </source>
</reference>
<evidence type="ECO:0000313" key="4">
    <source>
        <dbReference type="Proteomes" id="UP000198926"/>
    </source>
</evidence>
<dbReference type="GO" id="GO:0051301">
    <property type="term" value="P:cell division"/>
    <property type="evidence" value="ECO:0007669"/>
    <property type="project" value="UniProtKB-KW"/>
</dbReference>
<dbReference type="EMBL" id="FOZM01000003">
    <property type="protein sequence ID" value="SFS21967.1"/>
    <property type="molecule type" value="Genomic_DNA"/>
</dbReference>
<keyword evidence="2" id="KW-0812">Transmembrane</keyword>